<evidence type="ECO:0000256" key="6">
    <source>
        <dbReference type="ARBA" id="ARBA00023136"/>
    </source>
</evidence>
<dbReference type="InterPro" id="IPR023997">
    <property type="entry name" value="TonB-dep_OMP_SusC/RagA_CS"/>
</dbReference>
<evidence type="ECO:0000256" key="1">
    <source>
        <dbReference type="ARBA" id="ARBA00004571"/>
    </source>
</evidence>
<dbReference type="RefSeq" id="WP_036865634.1">
    <property type="nucleotide sequence ID" value="NZ_JRNQ01000001.1"/>
</dbReference>
<evidence type="ECO:0000256" key="10">
    <source>
        <dbReference type="SAM" id="SignalP"/>
    </source>
</evidence>
<comment type="subcellular location">
    <subcellularLocation>
        <location evidence="1 8">Cell outer membrane</location>
        <topology evidence="1 8">Multi-pass membrane protein</topology>
    </subcellularLocation>
</comment>
<organism evidence="13 14">
    <name type="scientific">Prevotella bivia DNF00320</name>
    <dbReference type="NCBI Taxonomy" id="1401068"/>
    <lineage>
        <taxon>Bacteria</taxon>
        <taxon>Pseudomonadati</taxon>
        <taxon>Bacteroidota</taxon>
        <taxon>Bacteroidia</taxon>
        <taxon>Bacteroidales</taxon>
        <taxon>Prevotellaceae</taxon>
        <taxon>Prevotella</taxon>
    </lineage>
</organism>
<dbReference type="NCBIfam" id="TIGR04057">
    <property type="entry name" value="SusC_RagA_signa"/>
    <property type="match status" value="1"/>
</dbReference>
<comment type="similarity">
    <text evidence="8 9">Belongs to the TonB-dependent receptor family.</text>
</comment>
<reference evidence="13 14" key="1">
    <citation type="submission" date="2014-07" db="EMBL/GenBank/DDBJ databases">
        <authorList>
            <person name="McCorrison J."/>
            <person name="Sanka R."/>
            <person name="Torralba M."/>
            <person name="Gillis M."/>
            <person name="Haft D.H."/>
            <person name="Methe B."/>
            <person name="Sutton G."/>
            <person name="Nelson K.E."/>
        </authorList>
    </citation>
    <scope>NUCLEOTIDE SEQUENCE [LARGE SCALE GENOMIC DNA]</scope>
    <source>
        <strain evidence="13 14">DNF00320</strain>
    </source>
</reference>
<comment type="caution">
    <text evidence="13">The sequence shown here is derived from an EMBL/GenBank/DDBJ whole genome shotgun (WGS) entry which is preliminary data.</text>
</comment>
<evidence type="ECO:0000259" key="12">
    <source>
        <dbReference type="Pfam" id="PF07715"/>
    </source>
</evidence>
<name>A0A096AFS1_9BACT</name>
<keyword evidence="5 9" id="KW-0798">TonB box</keyword>
<keyword evidence="3 8" id="KW-1134">Transmembrane beta strand</keyword>
<feature type="domain" description="TonB-dependent receptor plug" evidence="12">
    <location>
        <begin position="118"/>
        <end position="233"/>
    </location>
</feature>
<dbReference type="Gene3D" id="2.40.170.20">
    <property type="entry name" value="TonB-dependent receptor, beta-barrel domain"/>
    <property type="match status" value="1"/>
</dbReference>
<evidence type="ECO:0000256" key="7">
    <source>
        <dbReference type="ARBA" id="ARBA00023237"/>
    </source>
</evidence>
<dbReference type="InterPro" id="IPR036942">
    <property type="entry name" value="Beta-barrel_TonB_sf"/>
</dbReference>
<feature type="chain" id="PRO_5001924598" evidence="10">
    <location>
        <begin position="28"/>
        <end position="1022"/>
    </location>
</feature>
<keyword evidence="10" id="KW-0732">Signal</keyword>
<dbReference type="GO" id="GO:0009279">
    <property type="term" value="C:cell outer membrane"/>
    <property type="evidence" value="ECO:0007669"/>
    <property type="project" value="UniProtKB-SubCell"/>
</dbReference>
<evidence type="ECO:0000256" key="8">
    <source>
        <dbReference type="PROSITE-ProRule" id="PRU01360"/>
    </source>
</evidence>
<proteinExistence type="inferred from homology"/>
<dbReference type="NCBIfam" id="TIGR04056">
    <property type="entry name" value="OMP_RagA_SusC"/>
    <property type="match status" value="1"/>
</dbReference>
<dbReference type="SUPFAM" id="SSF49464">
    <property type="entry name" value="Carboxypeptidase regulatory domain-like"/>
    <property type="match status" value="1"/>
</dbReference>
<evidence type="ECO:0000256" key="4">
    <source>
        <dbReference type="ARBA" id="ARBA00022692"/>
    </source>
</evidence>
<evidence type="ECO:0000313" key="13">
    <source>
        <dbReference type="EMBL" id="KGF45983.1"/>
    </source>
</evidence>
<dbReference type="PROSITE" id="PS52016">
    <property type="entry name" value="TONB_DEPENDENT_REC_3"/>
    <property type="match status" value="1"/>
</dbReference>
<dbReference type="EMBL" id="JRNQ01000001">
    <property type="protein sequence ID" value="KGF45983.1"/>
    <property type="molecule type" value="Genomic_DNA"/>
</dbReference>
<dbReference type="InterPro" id="IPR008969">
    <property type="entry name" value="CarboxyPept-like_regulatory"/>
</dbReference>
<dbReference type="Gene3D" id="2.60.40.1120">
    <property type="entry name" value="Carboxypeptidase-like, regulatory domain"/>
    <property type="match status" value="1"/>
</dbReference>
<dbReference type="InterPro" id="IPR039426">
    <property type="entry name" value="TonB-dep_rcpt-like"/>
</dbReference>
<dbReference type="Pfam" id="PF00593">
    <property type="entry name" value="TonB_dep_Rec_b-barrel"/>
    <property type="match status" value="1"/>
</dbReference>
<evidence type="ECO:0000256" key="3">
    <source>
        <dbReference type="ARBA" id="ARBA00022452"/>
    </source>
</evidence>
<evidence type="ECO:0000259" key="11">
    <source>
        <dbReference type="Pfam" id="PF00593"/>
    </source>
</evidence>
<accession>A0A096AFS1</accession>
<keyword evidence="6 8" id="KW-0472">Membrane</keyword>
<dbReference type="AlphaFoldDB" id="A0A096AFS1"/>
<protein>
    <submittedName>
        <fullName evidence="13">Membrane protein</fullName>
    </submittedName>
</protein>
<dbReference type="InterPro" id="IPR037066">
    <property type="entry name" value="Plug_dom_sf"/>
</dbReference>
<evidence type="ECO:0000256" key="2">
    <source>
        <dbReference type="ARBA" id="ARBA00022448"/>
    </source>
</evidence>
<keyword evidence="2 8" id="KW-0813">Transport</keyword>
<feature type="signal peptide" evidence="10">
    <location>
        <begin position="1"/>
        <end position="27"/>
    </location>
</feature>
<evidence type="ECO:0000313" key="14">
    <source>
        <dbReference type="Proteomes" id="UP000029525"/>
    </source>
</evidence>
<dbReference type="Pfam" id="PF07715">
    <property type="entry name" value="Plug"/>
    <property type="match status" value="1"/>
</dbReference>
<evidence type="ECO:0000256" key="5">
    <source>
        <dbReference type="ARBA" id="ARBA00023077"/>
    </source>
</evidence>
<dbReference type="Pfam" id="PF13715">
    <property type="entry name" value="CarbopepD_reg_2"/>
    <property type="match status" value="1"/>
</dbReference>
<dbReference type="InterPro" id="IPR012910">
    <property type="entry name" value="Plug_dom"/>
</dbReference>
<feature type="domain" description="TonB-dependent receptor-like beta-barrel" evidence="11">
    <location>
        <begin position="455"/>
        <end position="973"/>
    </location>
</feature>
<dbReference type="OrthoDB" id="9768177at2"/>
<dbReference type="Gene3D" id="2.170.130.10">
    <property type="entry name" value="TonB-dependent receptor, plug domain"/>
    <property type="match status" value="1"/>
</dbReference>
<dbReference type="SUPFAM" id="SSF56935">
    <property type="entry name" value="Porins"/>
    <property type="match status" value="1"/>
</dbReference>
<dbReference type="Proteomes" id="UP000029525">
    <property type="component" value="Unassembled WGS sequence"/>
</dbReference>
<keyword evidence="7 8" id="KW-0998">Cell outer membrane</keyword>
<keyword evidence="4 8" id="KW-0812">Transmembrane</keyword>
<gene>
    <name evidence="13" type="ORF">HMPREF0647_00035</name>
</gene>
<dbReference type="InterPro" id="IPR023996">
    <property type="entry name" value="TonB-dep_OMP_SusC/RagA"/>
</dbReference>
<sequence length="1022" mass="112865">MKKGKFNFPSRLATLTVGLVISASAFAQSTIKGHVKDSTGEPVIGASILVDGTTTGTTTDLDGNFVLNVAPGTPLTISYIGFAKQHVNAADGLVLVMKEDQAKQMNEVVVIGYGAVKKSDLTGSVAALKPDTKNKGLVVNPQDMLVGKVAGVSVISDGGAPGSGANIRVRGGSSLNASNNPLIVIDGVAMDQTGIKGVSNPLSLVNPQDIESFNVLKDASATAIYGSRGSNGVIIITTKKGRKGLNIQYNGSLTVSTKVKNIEVMDGNQFRSFVTNLFGEKSDAVSKLGNANTNWQDEITRTAVSTDHNIAVSGMASSWLPYRVSVGYTNQQGIIKTSSFERFTGAVNLNPSFLDNHLKVNLNAKGMWTRNRFADDQAISAARAFDPTQPIMADGYENFGGYFQWLDGGDALHDKTWPMTHYSLAPKNPMSILNLKNDRSISRDFLGSADIDYKVHGFEDLRLHLTAGIDVASGKQWTDVDPHSPMAIYYGSHGWETQLKRNSQLSMYAQYFHDFNDKLKQHFDIMGGYEWSHFWHNTHNSYCGYYPSTNNDPKLAGTEYKRTFYDYATENYLVSFFGRANYSLLDGRYMFTATVRDDGSSRFKKHWAMFPSFAFAWRVKDEAFLQKAEWLSDLKLRLSWGKTGQQEGIGDYNYFTSYSMNTGSESLYPIAGDGSLARPVAINEDLVWEKTTSYNVGIDWGIKRQHLTGSIDWYYRKTSDMLNNTAVAAMQNFKNMILKNIGSMTNSGIEASIHWLAVSQKDFNWTMDYNISYNHNEITSLAGSDDPNYFVPTGGISAGIGGNAQAQHVGNAVNSFHVFQQAYDEAGKPLEGVVVDRNKDGKITDEDKYYYKSPAAPVTMGFATRAEYKNWDFGFALRANIGNYVYADVFANAQNVSSNEIFRDKKALVNRPVYNLANSWQTTDTKGLLSDRWVQNASFLKMDNLTVGYSFANLFKGSSYKGVSGRVYATVNNVFCITKYDGIDPEVFITKYDGIYPKVFNGIDNNLYPRPISFILGLNLNF</sequence>
<dbReference type="InterPro" id="IPR000531">
    <property type="entry name" value="Beta-barrel_TonB"/>
</dbReference>
<evidence type="ECO:0000256" key="9">
    <source>
        <dbReference type="RuleBase" id="RU003357"/>
    </source>
</evidence>